<evidence type="ECO:0000256" key="5">
    <source>
        <dbReference type="ARBA" id="ARBA00022801"/>
    </source>
</evidence>
<sequence length="199" mass="22170">MELIIASQNEGKIREIVEILDPNDIKVYTYKDFPEWPEVEEIGSTFYDNALIKARALVDAFGKPAVADDSGLEVDALGGKPGVYSARYAGEEGNADKNNAKLLRELHDVPEPQRTARFRCVAVLMTPDGWITSTDGTFEGHIGFEPHGERGFGYDPIFIPEGETRTVAEIPLSEKNKISHRAKAFKKLKEKIAENLHIK</sequence>
<evidence type="ECO:0000256" key="3">
    <source>
        <dbReference type="ARBA" id="ARBA00022723"/>
    </source>
</evidence>
<feature type="binding site" evidence="10">
    <location>
        <begin position="180"/>
        <end position="181"/>
    </location>
    <ligand>
        <name>substrate</name>
    </ligand>
</feature>
<evidence type="ECO:0000256" key="4">
    <source>
        <dbReference type="ARBA" id="ARBA00022741"/>
    </source>
</evidence>
<feature type="binding site" evidence="10">
    <location>
        <position position="40"/>
    </location>
    <ligand>
        <name>Mg(2+)</name>
        <dbReference type="ChEBI" id="CHEBI:18420"/>
    </ligand>
</feature>
<dbReference type="GO" id="GO:0046872">
    <property type="term" value="F:metal ion binding"/>
    <property type="evidence" value="ECO:0007669"/>
    <property type="project" value="UniProtKB-KW"/>
</dbReference>
<comment type="function">
    <text evidence="10">Pyrophosphatase that catalyzes the hydrolysis of nucleoside triphosphates to their monophosphate derivatives, with a high preference for the non-canonical purine nucleotides XTP (xanthosine triphosphate), dITP (deoxyinosine triphosphate) and ITP. Seems to function as a house-cleaning enzyme that removes non-canonical purine nucleotides from the nucleotide pool, thus preventing their incorporation into DNA/RNA and avoiding chromosomal lesions.</text>
</comment>
<dbReference type="NCBIfam" id="TIGR00042">
    <property type="entry name" value="RdgB/HAM1 family non-canonical purine NTP pyrophosphatase"/>
    <property type="match status" value="1"/>
</dbReference>
<feature type="binding site" evidence="10">
    <location>
        <begin position="152"/>
        <end position="155"/>
    </location>
    <ligand>
        <name>substrate</name>
    </ligand>
</feature>
<evidence type="ECO:0000256" key="1">
    <source>
        <dbReference type="ARBA" id="ARBA00008023"/>
    </source>
</evidence>
<gene>
    <name evidence="12" type="ORF">COY37_10975</name>
</gene>
<comment type="cofactor">
    <cofactor evidence="10">
        <name>Mg(2+)</name>
        <dbReference type="ChEBI" id="CHEBI:18420"/>
    </cofactor>
    <text evidence="10">Binds 1 Mg(2+) ion per subunit.</text>
</comment>
<dbReference type="EC" id="3.6.1.66" evidence="10"/>
<dbReference type="Pfam" id="PF01725">
    <property type="entry name" value="Ham1p_like"/>
    <property type="match status" value="1"/>
</dbReference>
<reference evidence="13" key="1">
    <citation type="submission" date="2017-09" db="EMBL/GenBank/DDBJ databases">
        <title>Depth-based differentiation of microbial function through sediment-hosted aquifers and enrichment of novel symbionts in the deep terrestrial subsurface.</title>
        <authorList>
            <person name="Probst A.J."/>
            <person name="Ladd B."/>
            <person name="Jarett J.K."/>
            <person name="Geller-Mcgrath D.E."/>
            <person name="Sieber C.M.K."/>
            <person name="Emerson J.B."/>
            <person name="Anantharaman K."/>
            <person name="Thomas B.C."/>
            <person name="Malmstrom R."/>
            <person name="Stieglmeier M."/>
            <person name="Klingl A."/>
            <person name="Woyke T."/>
            <person name="Ryan C.M."/>
            <person name="Banfield J.F."/>
        </authorList>
    </citation>
    <scope>NUCLEOTIDE SEQUENCE [LARGE SCALE GENOMIC DNA]</scope>
</reference>
<dbReference type="EMBL" id="PFNG01000256">
    <property type="protein sequence ID" value="PIZ35064.1"/>
    <property type="molecule type" value="Genomic_DNA"/>
</dbReference>
<evidence type="ECO:0000256" key="11">
    <source>
        <dbReference type="RuleBase" id="RU003781"/>
    </source>
</evidence>
<dbReference type="GO" id="GO:0036222">
    <property type="term" value="F:XTP diphosphatase activity"/>
    <property type="evidence" value="ECO:0007669"/>
    <property type="project" value="UniProtKB-UniRule"/>
</dbReference>
<dbReference type="PANTHER" id="PTHR11067">
    <property type="entry name" value="INOSINE TRIPHOSPHATE PYROPHOSPHATASE/HAM1 PROTEIN"/>
    <property type="match status" value="1"/>
</dbReference>
<comment type="subunit">
    <text evidence="2 10">Homodimer.</text>
</comment>
<evidence type="ECO:0000256" key="6">
    <source>
        <dbReference type="ARBA" id="ARBA00022842"/>
    </source>
</evidence>
<protein>
    <recommendedName>
        <fullName evidence="10">dITP/XTP pyrophosphatase</fullName>
        <ecNumber evidence="10">3.6.1.66</ecNumber>
    </recommendedName>
    <alternativeName>
        <fullName evidence="10">Non-canonical purine NTP pyrophosphatase</fullName>
    </alternativeName>
    <alternativeName>
        <fullName evidence="10">Non-standard purine NTP pyrophosphatase</fullName>
    </alternativeName>
    <alternativeName>
        <fullName evidence="10">Nucleoside-triphosphate diphosphatase</fullName>
    </alternativeName>
    <alternativeName>
        <fullName evidence="10">Nucleoside-triphosphate pyrophosphatase</fullName>
        <shortName evidence="10">NTPase</shortName>
    </alternativeName>
</protein>
<evidence type="ECO:0000256" key="9">
    <source>
        <dbReference type="ARBA" id="ARBA00052017"/>
    </source>
</evidence>
<accession>A0A2M7T538</accession>
<dbReference type="NCBIfam" id="NF011397">
    <property type="entry name" value="PRK14822.1"/>
    <property type="match status" value="1"/>
</dbReference>
<evidence type="ECO:0000313" key="12">
    <source>
        <dbReference type="EMBL" id="PIZ35064.1"/>
    </source>
</evidence>
<dbReference type="FunFam" id="3.90.950.10:FF:000001">
    <property type="entry name" value="dITP/XTP pyrophosphatase"/>
    <property type="match status" value="1"/>
</dbReference>
<comment type="similarity">
    <text evidence="1 10 11">Belongs to the HAM1 NTPase family.</text>
</comment>
<evidence type="ECO:0000256" key="7">
    <source>
        <dbReference type="ARBA" id="ARBA00023080"/>
    </source>
</evidence>
<feature type="active site" description="Proton acceptor" evidence="10">
    <location>
        <position position="69"/>
    </location>
</feature>
<evidence type="ECO:0000256" key="10">
    <source>
        <dbReference type="HAMAP-Rule" id="MF_01405"/>
    </source>
</evidence>
<keyword evidence="3 10" id="KW-0479">Metal-binding</keyword>
<name>A0A2M7T538_9ACTN</name>
<organism evidence="12 13">
    <name type="scientific">Candidatus Aquicultor secundus</name>
    <dbReference type="NCBI Taxonomy" id="1973895"/>
    <lineage>
        <taxon>Bacteria</taxon>
        <taxon>Bacillati</taxon>
        <taxon>Actinomycetota</taxon>
        <taxon>Candidatus Aquicultoria</taxon>
        <taxon>Candidatus Aquicultorales</taxon>
        <taxon>Candidatus Aquicultoraceae</taxon>
        <taxon>Candidatus Aquicultor</taxon>
    </lineage>
</organism>
<dbReference type="GO" id="GO:0000166">
    <property type="term" value="F:nucleotide binding"/>
    <property type="evidence" value="ECO:0007669"/>
    <property type="project" value="UniProtKB-KW"/>
</dbReference>
<comment type="caution">
    <text evidence="12">The sequence shown here is derived from an EMBL/GenBank/DDBJ whole genome shotgun (WGS) entry which is preliminary data.</text>
</comment>
<dbReference type="GO" id="GO:0009146">
    <property type="term" value="P:purine nucleoside triphosphate catabolic process"/>
    <property type="evidence" value="ECO:0007669"/>
    <property type="project" value="UniProtKB-UniRule"/>
</dbReference>
<dbReference type="InterPro" id="IPR020922">
    <property type="entry name" value="dITP/XTP_pyrophosphatase"/>
</dbReference>
<evidence type="ECO:0000256" key="8">
    <source>
        <dbReference type="ARBA" id="ARBA00051875"/>
    </source>
</evidence>
<feature type="binding site" evidence="10">
    <location>
        <begin position="7"/>
        <end position="12"/>
    </location>
    <ligand>
        <name>substrate</name>
    </ligand>
</feature>
<comment type="catalytic activity">
    <reaction evidence="8 10">
        <text>dITP + H2O = dIMP + diphosphate + H(+)</text>
        <dbReference type="Rhea" id="RHEA:28342"/>
        <dbReference type="ChEBI" id="CHEBI:15377"/>
        <dbReference type="ChEBI" id="CHEBI:15378"/>
        <dbReference type="ChEBI" id="CHEBI:33019"/>
        <dbReference type="ChEBI" id="CHEBI:61194"/>
        <dbReference type="ChEBI" id="CHEBI:61382"/>
        <dbReference type="EC" id="3.6.1.66"/>
    </reaction>
</comment>
<dbReference type="InterPro" id="IPR029001">
    <property type="entry name" value="ITPase-like_fam"/>
</dbReference>
<dbReference type="GO" id="GO:0005829">
    <property type="term" value="C:cytosol"/>
    <property type="evidence" value="ECO:0007669"/>
    <property type="project" value="TreeGrafter"/>
</dbReference>
<dbReference type="Proteomes" id="UP000230956">
    <property type="component" value="Unassembled WGS sequence"/>
</dbReference>
<dbReference type="GO" id="GO:0009117">
    <property type="term" value="P:nucleotide metabolic process"/>
    <property type="evidence" value="ECO:0007669"/>
    <property type="project" value="UniProtKB-KW"/>
</dbReference>
<dbReference type="HAMAP" id="MF_01405">
    <property type="entry name" value="Non_canon_purine_NTPase"/>
    <property type="match status" value="1"/>
</dbReference>
<proteinExistence type="inferred from homology"/>
<keyword evidence="7 10" id="KW-0546">Nucleotide metabolism</keyword>
<feature type="binding site" evidence="10">
    <location>
        <position position="69"/>
    </location>
    <ligand>
        <name>Mg(2+)</name>
        <dbReference type="ChEBI" id="CHEBI:18420"/>
    </ligand>
</feature>
<keyword evidence="4 10" id="KW-0547">Nucleotide-binding</keyword>
<dbReference type="GO" id="GO:0036220">
    <property type="term" value="F:ITP diphosphatase activity"/>
    <property type="evidence" value="ECO:0007669"/>
    <property type="project" value="UniProtKB-UniRule"/>
</dbReference>
<dbReference type="GO" id="GO:0017111">
    <property type="term" value="F:ribonucleoside triphosphate phosphatase activity"/>
    <property type="evidence" value="ECO:0007669"/>
    <property type="project" value="InterPro"/>
</dbReference>
<dbReference type="CDD" id="cd00515">
    <property type="entry name" value="HAM1"/>
    <property type="match status" value="1"/>
</dbReference>
<evidence type="ECO:0000256" key="2">
    <source>
        <dbReference type="ARBA" id="ARBA00011738"/>
    </source>
</evidence>
<dbReference type="Gene3D" id="3.90.950.10">
    <property type="match status" value="1"/>
</dbReference>
<dbReference type="PANTHER" id="PTHR11067:SF9">
    <property type="entry name" value="INOSINE TRIPHOSPHATE PYROPHOSPHATASE"/>
    <property type="match status" value="1"/>
</dbReference>
<dbReference type="SUPFAM" id="SSF52972">
    <property type="entry name" value="ITPase-like"/>
    <property type="match status" value="1"/>
</dbReference>
<keyword evidence="5 10" id="KW-0378">Hydrolase</keyword>
<feature type="binding site" evidence="10">
    <location>
        <position position="175"/>
    </location>
    <ligand>
        <name>substrate</name>
    </ligand>
</feature>
<evidence type="ECO:0000313" key="13">
    <source>
        <dbReference type="Proteomes" id="UP000230956"/>
    </source>
</evidence>
<comment type="catalytic activity">
    <reaction evidence="10">
        <text>ITP + H2O = IMP + diphosphate + H(+)</text>
        <dbReference type="Rhea" id="RHEA:29399"/>
        <dbReference type="ChEBI" id="CHEBI:15377"/>
        <dbReference type="ChEBI" id="CHEBI:15378"/>
        <dbReference type="ChEBI" id="CHEBI:33019"/>
        <dbReference type="ChEBI" id="CHEBI:58053"/>
        <dbReference type="ChEBI" id="CHEBI:61402"/>
        <dbReference type="EC" id="3.6.1.66"/>
    </reaction>
</comment>
<feature type="binding site" evidence="10">
    <location>
        <position position="70"/>
    </location>
    <ligand>
        <name>substrate</name>
    </ligand>
</feature>
<dbReference type="GO" id="GO:0035870">
    <property type="term" value="F:dITP diphosphatase activity"/>
    <property type="evidence" value="ECO:0007669"/>
    <property type="project" value="UniProtKB-UniRule"/>
</dbReference>
<dbReference type="InterPro" id="IPR002637">
    <property type="entry name" value="RdgB/HAM1"/>
</dbReference>
<dbReference type="AlphaFoldDB" id="A0A2M7T538"/>
<keyword evidence="6 10" id="KW-0460">Magnesium</keyword>
<comment type="catalytic activity">
    <reaction evidence="9 10">
        <text>XTP + H2O = XMP + diphosphate + H(+)</text>
        <dbReference type="Rhea" id="RHEA:28610"/>
        <dbReference type="ChEBI" id="CHEBI:15377"/>
        <dbReference type="ChEBI" id="CHEBI:15378"/>
        <dbReference type="ChEBI" id="CHEBI:33019"/>
        <dbReference type="ChEBI" id="CHEBI:57464"/>
        <dbReference type="ChEBI" id="CHEBI:61314"/>
        <dbReference type="EC" id="3.6.1.66"/>
    </reaction>
</comment>